<dbReference type="Gene3D" id="3.40.190.10">
    <property type="entry name" value="Periplasmic binding protein-like II"/>
    <property type="match status" value="2"/>
</dbReference>
<sequence>MSKILSIALFSLMAGLTFPGITLAETVMERVAKTGVLTVGTRTDVVPYSYVNEKQELTGYSIDVLELIREQLQKELGKEVILDVVKYDQFGDRIQKIVNREIDISCDTIFTWERDKFVDFSLGYGVSGIKVVVKKDSGLESPESLKNKRIGIVKNTLRPRAIEVVQSQVTIVPLDSVEAGFAAVAEGKIDGFAYDGIILEGMRQTMSNANAFKVVPKESYFKHGIACMVPENDSSFLNLVNYTIVKMMDGYLAGDTRYMTIVNRYFGTDGIVPIDADRIRNFFEMIVITREQIPPQTTQSTK</sequence>
<dbReference type="NCBIfam" id="TIGR04262">
    <property type="entry name" value="orph_peri_GRRM"/>
    <property type="match status" value="1"/>
</dbReference>
<feature type="domain" description="Solute-binding protein family 3/N-terminal" evidence="4">
    <location>
        <begin position="36"/>
        <end position="269"/>
    </location>
</feature>
<proteinExistence type="inferred from homology"/>
<dbReference type="GO" id="GO:0030288">
    <property type="term" value="C:outer membrane-bounded periplasmic space"/>
    <property type="evidence" value="ECO:0007669"/>
    <property type="project" value="TreeGrafter"/>
</dbReference>
<keyword evidence="6" id="KW-1185">Reference proteome</keyword>
<dbReference type="Pfam" id="PF00497">
    <property type="entry name" value="SBP_bac_3"/>
    <property type="match status" value="1"/>
</dbReference>
<dbReference type="InterPro" id="IPR051455">
    <property type="entry name" value="Bact_solute-bind_prot3"/>
</dbReference>
<comment type="caution">
    <text evidence="5">The sequence shown here is derived from an EMBL/GenBank/DDBJ whole genome shotgun (WGS) entry which is preliminary data.</text>
</comment>
<gene>
    <name evidence="5" type="ORF">AsFPU1_1203</name>
</gene>
<accession>A0A401IEV8</accession>
<dbReference type="InterPro" id="IPR026358">
    <property type="entry name" value="Orph_peri_GRRM"/>
</dbReference>
<keyword evidence="2" id="KW-0813">Transport</keyword>
<reference evidence="6" key="1">
    <citation type="submission" date="2017-05" db="EMBL/GenBank/DDBJ databases">
        <title>Physiological properties and genetic analysis related to exopolysaccharide production of fresh-water unicellular cyanobacterium Aphanothece sacrum, Suizenji Nori, that has been cultured as a food source in Japan.</title>
        <authorList>
            <person name="Kanesaki Y."/>
            <person name="Yoshikawa S."/>
            <person name="Ohki K."/>
        </authorList>
    </citation>
    <scope>NUCLEOTIDE SEQUENCE [LARGE SCALE GENOMIC DNA]</scope>
    <source>
        <strain evidence="6">FPU1</strain>
    </source>
</reference>
<dbReference type="GO" id="GO:0006865">
    <property type="term" value="P:amino acid transport"/>
    <property type="evidence" value="ECO:0007669"/>
    <property type="project" value="TreeGrafter"/>
</dbReference>
<name>A0A401IEV8_APHSA</name>
<keyword evidence="3" id="KW-0732">Signal</keyword>
<dbReference type="SUPFAM" id="SSF53850">
    <property type="entry name" value="Periplasmic binding protein-like II"/>
    <property type="match status" value="1"/>
</dbReference>
<dbReference type="Proteomes" id="UP000287247">
    <property type="component" value="Unassembled WGS sequence"/>
</dbReference>
<evidence type="ECO:0000256" key="1">
    <source>
        <dbReference type="ARBA" id="ARBA00010333"/>
    </source>
</evidence>
<evidence type="ECO:0000313" key="6">
    <source>
        <dbReference type="Proteomes" id="UP000287247"/>
    </source>
</evidence>
<dbReference type="CDD" id="cd13688">
    <property type="entry name" value="PBP2_GltI_DEBP"/>
    <property type="match status" value="1"/>
</dbReference>
<protein>
    <submittedName>
        <fullName evidence="5">ABC transporter substrate-binding protein</fullName>
    </submittedName>
</protein>
<dbReference type="PANTHER" id="PTHR30085:SF6">
    <property type="entry name" value="ABC TRANSPORTER GLUTAMINE-BINDING PROTEIN GLNH"/>
    <property type="match status" value="1"/>
</dbReference>
<evidence type="ECO:0000313" key="5">
    <source>
        <dbReference type="EMBL" id="GBF79803.1"/>
    </source>
</evidence>
<organism evidence="5 6">
    <name type="scientific">Aphanothece sacrum FPU1</name>
    <dbReference type="NCBI Taxonomy" id="1920663"/>
    <lineage>
        <taxon>Bacteria</taxon>
        <taxon>Bacillati</taxon>
        <taxon>Cyanobacteriota</taxon>
        <taxon>Cyanophyceae</taxon>
        <taxon>Oscillatoriophycideae</taxon>
        <taxon>Chroococcales</taxon>
        <taxon>Aphanothecaceae</taxon>
        <taxon>Aphanothece</taxon>
    </lineage>
</organism>
<dbReference type="RefSeq" id="WP_124973929.1">
    <property type="nucleotide sequence ID" value="NZ_BDQK01000005.1"/>
</dbReference>
<evidence type="ECO:0000256" key="3">
    <source>
        <dbReference type="ARBA" id="ARBA00022729"/>
    </source>
</evidence>
<dbReference type="PANTHER" id="PTHR30085">
    <property type="entry name" value="AMINO ACID ABC TRANSPORTER PERMEASE"/>
    <property type="match status" value="1"/>
</dbReference>
<evidence type="ECO:0000256" key="2">
    <source>
        <dbReference type="ARBA" id="ARBA00022448"/>
    </source>
</evidence>
<dbReference type="GO" id="GO:0005576">
    <property type="term" value="C:extracellular region"/>
    <property type="evidence" value="ECO:0007669"/>
    <property type="project" value="TreeGrafter"/>
</dbReference>
<evidence type="ECO:0000259" key="4">
    <source>
        <dbReference type="SMART" id="SM00062"/>
    </source>
</evidence>
<dbReference type="OrthoDB" id="9777941at2"/>
<dbReference type="InterPro" id="IPR001638">
    <property type="entry name" value="Solute-binding_3/MltF_N"/>
</dbReference>
<dbReference type="AlphaFoldDB" id="A0A401IEV8"/>
<dbReference type="SMART" id="SM00062">
    <property type="entry name" value="PBPb"/>
    <property type="match status" value="1"/>
</dbReference>
<comment type="similarity">
    <text evidence="1">Belongs to the bacterial solute-binding protein 3 family.</text>
</comment>
<dbReference type="EMBL" id="BDQK01000005">
    <property type="protein sequence ID" value="GBF79803.1"/>
    <property type="molecule type" value="Genomic_DNA"/>
</dbReference>